<evidence type="ECO:0008006" key="11">
    <source>
        <dbReference type="Google" id="ProtNLM"/>
    </source>
</evidence>
<feature type="coiled-coil region" evidence="5">
    <location>
        <begin position="384"/>
        <end position="427"/>
    </location>
</feature>
<dbReference type="SUPFAM" id="SSF56112">
    <property type="entry name" value="Protein kinase-like (PK-like)"/>
    <property type="match status" value="1"/>
</dbReference>
<feature type="compositionally biased region" description="Basic and acidic residues" evidence="6">
    <location>
        <begin position="820"/>
        <end position="833"/>
    </location>
</feature>
<dbReference type="Gene3D" id="1.10.510.10">
    <property type="entry name" value="Transferase(Phosphotransferase) domain 1"/>
    <property type="match status" value="1"/>
</dbReference>
<organism evidence="9 10">
    <name type="scientific">Larinioides sclopetarius</name>
    <dbReference type="NCBI Taxonomy" id="280406"/>
    <lineage>
        <taxon>Eukaryota</taxon>
        <taxon>Metazoa</taxon>
        <taxon>Ecdysozoa</taxon>
        <taxon>Arthropoda</taxon>
        <taxon>Chelicerata</taxon>
        <taxon>Arachnida</taxon>
        <taxon>Araneae</taxon>
        <taxon>Araneomorphae</taxon>
        <taxon>Entelegynae</taxon>
        <taxon>Araneoidea</taxon>
        <taxon>Araneidae</taxon>
        <taxon>Larinioides</taxon>
    </lineage>
</organism>
<feature type="compositionally biased region" description="Basic and acidic residues" evidence="6">
    <location>
        <begin position="886"/>
        <end position="895"/>
    </location>
</feature>
<dbReference type="SMART" id="SM00220">
    <property type="entry name" value="S_TKc"/>
    <property type="match status" value="1"/>
</dbReference>
<dbReference type="EMBL" id="CAXIEN010000118">
    <property type="protein sequence ID" value="CAL1279057.1"/>
    <property type="molecule type" value="Genomic_DNA"/>
</dbReference>
<evidence type="ECO:0000256" key="4">
    <source>
        <dbReference type="ARBA" id="ARBA00023328"/>
    </source>
</evidence>
<dbReference type="GO" id="GO:0051754">
    <property type="term" value="P:meiotic sister chromatid cohesion, centromeric"/>
    <property type="evidence" value="ECO:0007669"/>
    <property type="project" value="TreeGrafter"/>
</dbReference>
<evidence type="ECO:0000256" key="6">
    <source>
        <dbReference type="SAM" id="MobiDB-lite"/>
    </source>
</evidence>
<dbReference type="InterPro" id="IPR000719">
    <property type="entry name" value="Prot_kinase_dom"/>
</dbReference>
<feature type="region of interest" description="Disordered" evidence="6">
    <location>
        <begin position="945"/>
        <end position="964"/>
    </location>
</feature>
<feature type="domain" description="BUB1 N-terminal" evidence="8">
    <location>
        <begin position="46"/>
        <end position="204"/>
    </location>
</feature>
<dbReference type="PANTHER" id="PTHR14030:SF4">
    <property type="entry name" value="BUB1 KINASE, ISOFORM A-RELATED"/>
    <property type="match status" value="1"/>
</dbReference>
<protein>
    <recommendedName>
        <fullName evidence="11">Mitotic checkpoint serine/threonine-protein kinase BUB1 beta</fullName>
    </recommendedName>
</protein>
<feature type="compositionally biased region" description="Polar residues" evidence="6">
    <location>
        <begin position="805"/>
        <end position="819"/>
    </location>
</feature>
<dbReference type="GO" id="GO:0032991">
    <property type="term" value="C:protein-containing complex"/>
    <property type="evidence" value="ECO:0007669"/>
    <property type="project" value="UniProtKB-ARBA"/>
</dbReference>
<evidence type="ECO:0000259" key="7">
    <source>
        <dbReference type="PROSITE" id="PS50011"/>
    </source>
</evidence>
<dbReference type="Pfam" id="PF08311">
    <property type="entry name" value="Mad3_BUB1_I"/>
    <property type="match status" value="1"/>
</dbReference>
<evidence type="ECO:0000256" key="2">
    <source>
        <dbReference type="ARBA" id="ARBA00022454"/>
    </source>
</evidence>
<comment type="subcellular location">
    <subcellularLocation>
        <location evidence="1">Chromosome</location>
        <location evidence="1">Centromere</location>
        <location evidence="1">Kinetochore</location>
    </subcellularLocation>
</comment>
<dbReference type="PROSITE" id="PS51489">
    <property type="entry name" value="BUB1_N"/>
    <property type="match status" value="1"/>
</dbReference>
<dbReference type="FunFam" id="1.25.40.430:FF:000003">
    <property type="entry name" value="Checkpoint serine/threonine-protein kinase BUB1"/>
    <property type="match status" value="1"/>
</dbReference>
<feature type="compositionally biased region" description="Basic and acidic residues" evidence="6">
    <location>
        <begin position="906"/>
        <end position="915"/>
    </location>
</feature>
<dbReference type="GO" id="GO:0005524">
    <property type="term" value="F:ATP binding"/>
    <property type="evidence" value="ECO:0007669"/>
    <property type="project" value="InterPro"/>
</dbReference>
<feature type="region of interest" description="Disordered" evidence="6">
    <location>
        <begin position="279"/>
        <end position="340"/>
    </location>
</feature>
<dbReference type="InterPro" id="IPR015661">
    <property type="entry name" value="Bub1/Mad3"/>
</dbReference>
<evidence type="ECO:0000256" key="5">
    <source>
        <dbReference type="SAM" id="Coils"/>
    </source>
</evidence>
<dbReference type="GO" id="GO:0005634">
    <property type="term" value="C:nucleus"/>
    <property type="evidence" value="ECO:0007669"/>
    <property type="project" value="TreeGrafter"/>
</dbReference>
<dbReference type="PROSITE" id="PS50011">
    <property type="entry name" value="PROTEIN_KINASE_DOM"/>
    <property type="match status" value="1"/>
</dbReference>
<sequence length="1327" mass="151093">MAASSDEWELSKENIQPLQQGRKPEVLKVALSSNPEDLILQQRQAFENELRTYTGDDPLSIWCKYIKWVEQNYPKGGRDGHIEQLIQQCLTILKDKSEYYDDKRFIEIWLKFANMVSVPTEIYNYMYSHKIGCKSASFFAAWSWELESQANISKADQVLNEGIRRKAEPFDKLKSYQSEFEMRVANKVMANSEQMQNGEEPSRSAFAVLKPVKKKNNAPVVRVGNRVVDPGKVAMTIGRQQPLPKSNLPSGKVPFKIYSGENIQPSLPVQSENIAPFILHSDNSKENEKKPSKWNKVKVKQMPSASRASQSAAPGFKLHCDESSPSQNTPRSVPKGSNILRVRKEPAAPPLALFEPPDPMKKPMYDKEKVYGGAEEFSLEEIRAAEWFKKKKELENERKLREQEKIVQEQQEKINRLTQELQLLKNKQSSSNGLDNISENKNLDKSYSKNFSAHSQLSCFQNENSDAESSQDTNTASIQKELFPNSKLTTTFREASCIVRDLYNDTIVHPLYDTSSARSQNIRKLNPPESIASAPQDKKCLVFRDPGTIAKSDASKENVSIEQFEPASLSKPTIPFKLFQDPTEKFQDPVTIAKSDASNENASTKQFESIPSSRTTIPFKLFQDPMTIVKSDASKENALIKQFKPIPSSKPTIPFKLFQDPTEVISQLSENVRLHKATALNKDFEDEKGDVENIPPKGYIQERNLRELSGILQPSKNIEFVPLEYQEQEESDEEEDIVYSENNNHPIQDETLIPPCNTEQFVAAAFLASTPRTHVKTEQKMPVQDEDNNSSKSVQPSGEGYNLPPMQNTLDNASCSKQANKTENKSSVKDHSTLRGYTGQLSVIMESSREIYKSSSSSGSSASATRLSHLEQCFSQEKSNIQRHSSRTDAFREPRPVQGTELSHCTNDRESTFDSVKEPKLLSQKMEFSVATRRENNLKELKSTNNAEGAFKKPAVKKSDAQINQDEFNLENGGRKEIYCTDIDPFDADLNAKILQSLPPNYCSNLHTSQKALHTLEMKEKIQVGDLICVVQNLVSKGAYGVIYEADIERIPNQDSHPYSKIALKLCKKSNDWELYICNTMLNRLTDMKKLPDVRSSVMEIISAHRYSNTLVLASEFSHQGTLLDLVNFYKQQHLGIPEFISMYLTLEMLHIMSQIHECQIIHGDIKPDNILLRDISNPVNLDNLSQKTVLLKFIDFGRGIDLKVFKSGVCFKTVLNDACIEMKEKKPWVFQIDWYGLCNCIHVLLFSEYMKVKKNSEGRWTIEKNIKRYHDQPFWSSLFDDLLNIPACYQEPDILKYTSQIESKLKANASTFKMNFQRFLNFFVRK</sequence>
<proteinExistence type="predicted"/>
<dbReference type="InterPro" id="IPR008271">
    <property type="entry name" value="Ser/Thr_kinase_AS"/>
</dbReference>
<dbReference type="GO" id="GO:0000776">
    <property type="term" value="C:kinetochore"/>
    <property type="evidence" value="ECO:0007669"/>
    <property type="project" value="UniProtKB-KW"/>
</dbReference>
<dbReference type="SMART" id="SM00777">
    <property type="entry name" value="Mad3_BUB1_I"/>
    <property type="match status" value="1"/>
</dbReference>
<keyword evidence="5" id="KW-0175">Coiled coil</keyword>
<evidence type="ECO:0000313" key="10">
    <source>
        <dbReference type="Proteomes" id="UP001497382"/>
    </source>
</evidence>
<feature type="region of interest" description="Disordered" evidence="6">
    <location>
        <begin position="773"/>
        <end position="833"/>
    </location>
</feature>
<evidence type="ECO:0000313" key="9">
    <source>
        <dbReference type="EMBL" id="CAL1279057.1"/>
    </source>
</evidence>
<dbReference type="InterPro" id="IPR013212">
    <property type="entry name" value="Mad3/Bub1_I"/>
</dbReference>
<dbReference type="Gene3D" id="1.25.40.430">
    <property type="match status" value="1"/>
</dbReference>
<gene>
    <name evidence="9" type="ORF">LARSCL_LOCUS10122</name>
</gene>
<reference evidence="9 10" key="1">
    <citation type="submission" date="2024-04" db="EMBL/GenBank/DDBJ databases">
        <authorList>
            <person name="Rising A."/>
            <person name="Reimegard J."/>
            <person name="Sonavane S."/>
            <person name="Akerstrom W."/>
            <person name="Nylinder S."/>
            <person name="Hedman E."/>
            <person name="Kallberg Y."/>
        </authorList>
    </citation>
    <scope>NUCLEOTIDE SEQUENCE [LARGE SCALE GENOMIC DNA]</scope>
</reference>
<dbReference type="GO" id="GO:0007094">
    <property type="term" value="P:mitotic spindle assembly checkpoint signaling"/>
    <property type="evidence" value="ECO:0007669"/>
    <property type="project" value="InterPro"/>
</dbReference>
<comment type="caution">
    <text evidence="9">The sequence shown here is derived from an EMBL/GenBank/DDBJ whole genome shotgun (WGS) entry which is preliminary data.</text>
</comment>
<name>A0AAV2A4U4_9ARAC</name>
<keyword evidence="2" id="KW-0158">Chromosome</keyword>
<dbReference type="Proteomes" id="UP001497382">
    <property type="component" value="Unassembled WGS sequence"/>
</dbReference>
<keyword evidence="4" id="KW-0137">Centromere</keyword>
<evidence type="ECO:0000256" key="3">
    <source>
        <dbReference type="ARBA" id="ARBA00022838"/>
    </source>
</evidence>
<feature type="domain" description="Protein kinase" evidence="7">
    <location>
        <begin position="1029"/>
        <end position="1327"/>
    </location>
</feature>
<dbReference type="Pfam" id="PF00069">
    <property type="entry name" value="Pkinase"/>
    <property type="match status" value="1"/>
</dbReference>
<feature type="region of interest" description="Disordered" evidence="6">
    <location>
        <begin position="878"/>
        <end position="915"/>
    </location>
</feature>
<dbReference type="PANTHER" id="PTHR14030">
    <property type="entry name" value="MITOTIC CHECKPOINT SERINE/THREONINE-PROTEIN KINASE BUB1"/>
    <property type="match status" value="1"/>
</dbReference>
<evidence type="ECO:0000256" key="1">
    <source>
        <dbReference type="ARBA" id="ARBA00004629"/>
    </source>
</evidence>
<keyword evidence="10" id="KW-1185">Reference proteome</keyword>
<dbReference type="PROSITE" id="PS00108">
    <property type="entry name" value="PROTEIN_KINASE_ST"/>
    <property type="match status" value="1"/>
</dbReference>
<feature type="compositionally biased region" description="Basic and acidic residues" evidence="6">
    <location>
        <begin position="282"/>
        <end position="291"/>
    </location>
</feature>
<accession>A0AAV2A4U4</accession>
<evidence type="ECO:0000259" key="8">
    <source>
        <dbReference type="PROSITE" id="PS51489"/>
    </source>
</evidence>
<keyword evidence="3" id="KW-0995">Kinetochore</keyword>
<dbReference type="GO" id="GO:0004672">
    <property type="term" value="F:protein kinase activity"/>
    <property type="evidence" value="ECO:0007669"/>
    <property type="project" value="InterPro"/>
</dbReference>
<dbReference type="InterPro" id="IPR011009">
    <property type="entry name" value="Kinase-like_dom_sf"/>
</dbReference>
<feature type="compositionally biased region" description="Low complexity" evidence="6">
    <location>
        <begin position="304"/>
        <end position="313"/>
    </location>
</feature>